<dbReference type="SFLD" id="SFLDS00005">
    <property type="entry name" value="Isoprenoid_Synthase_Type_I"/>
    <property type="match status" value="1"/>
</dbReference>
<keyword evidence="2" id="KW-1185">Reference proteome</keyword>
<proteinExistence type="predicted"/>
<name>A0ABP8H779_9BURK</name>
<dbReference type="SFLD" id="SFLDG01018">
    <property type="entry name" value="Squalene/Phytoene_Synthase_Lik"/>
    <property type="match status" value="1"/>
</dbReference>
<dbReference type="InterPro" id="IPR008949">
    <property type="entry name" value="Isoprenoid_synthase_dom_sf"/>
</dbReference>
<dbReference type="InterPro" id="IPR002060">
    <property type="entry name" value="Squ/phyt_synthse"/>
</dbReference>
<organism evidence="1 2">
    <name type="scientific">Variovorax defluvii</name>
    <dbReference type="NCBI Taxonomy" id="913761"/>
    <lineage>
        <taxon>Bacteria</taxon>
        <taxon>Pseudomonadati</taxon>
        <taxon>Pseudomonadota</taxon>
        <taxon>Betaproteobacteria</taxon>
        <taxon>Burkholderiales</taxon>
        <taxon>Comamonadaceae</taxon>
        <taxon>Variovorax</taxon>
    </lineage>
</organism>
<dbReference type="InterPro" id="IPR044843">
    <property type="entry name" value="Trans_IPPS_bact-type"/>
</dbReference>
<reference evidence="2" key="1">
    <citation type="journal article" date="2019" name="Int. J. Syst. Evol. Microbiol.">
        <title>The Global Catalogue of Microorganisms (GCM) 10K type strain sequencing project: providing services to taxonomists for standard genome sequencing and annotation.</title>
        <authorList>
            <consortium name="The Broad Institute Genomics Platform"/>
            <consortium name="The Broad Institute Genome Sequencing Center for Infectious Disease"/>
            <person name="Wu L."/>
            <person name="Ma J."/>
        </authorList>
    </citation>
    <scope>NUCLEOTIDE SEQUENCE [LARGE SCALE GENOMIC DNA]</scope>
    <source>
        <strain evidence="2">JCM 17804</strain>
    </source>
</reference>
<dbReference type="Pfam" id="PF00494">
    <property type="entry name" value="SQS_PSY"/>
    <property type="match status" value="1"/>
</dbReference>
<dbReference type="SUPFAM" id="SSF48576">
    <property type="entry name" value="Terpenoid synthases"/>
    <property type="match status" value="1"/>
</dbReference>
<dbReference type="NCBIfam" id="TIGR03464">
    <property type="entry name" value="HpnC"/>
    <property type="match status" value="1"/>
</dbReference>
<dbReference type="Gene3D" id="1.10.600.10">
    <property type="entry name" value="Farnesyl Diphosphate Synthase"/>
    <property type="match status" value="1"/>
</dbReference>
<dbReference type="InterPro" id="IPR017827">
    <property type="entry name" value="HSQ_synthase_HpnC"/>
</dbReference>
<dbReference type="Proteomes" id="UP001500975">
    <property type="component" value="Unassembled WGS sequence"/>
</dbReference>
<sequence>MPSTSPPAIAPAPTHYENFPVASWLCPPRLRPPIAAIYAFARTADDIADEGDAPADQRLDDLRAFRTELAAAAHGAPPSARWPAVFGPLAQAMRDFALPEPLLADLLSAFMQDIEKTRDATGYADRAELLDYCRRSANPVGRLLLHLYGVDDARSLACSDAICSALQLVNFWQDLSVDLPRARFYLPAAELASHGLSPQALRDFRPSRPAAPPAAALALVRSLVAWARALMNEGAPLVHRLPGRAGWELRLVVQGGLRILDKIEALGFDSWSRRPTIGKADAPALAWRALWMRRQSPAMTSSPR</sequence>
<dbReference type="PANTHER" id="PTHR31480">
    <property type="entry name" value="BIFUNCTIONAL LYCOPENE CYCLASE/PHYTOENE SYNTHASE"/>
    <property type="match status" value="1"/>
</dbReference>
<evidence type="ECO:0000313" key="2">
    <source>
        <dbReference type="Proteomes" id="UP001500975"/>
    </source>
</evidence>
<accession>A0ABP8H779</accession>
<dbReference type="RefSeq" id="WP_345536508.1">
    <property type="nucleotide sequence ID" value="NZ_BAABGJ010000009.1"/>
</dbReference>
<evidence type="ECO:0000313" key="1">
    <source>
        <dbReference type="EMBL" id="GAA4335307.1"/>
    </source>
</evidence>
<dbReference type="EMBL" id="BAABGJ010000009">
    <property type="protein sequence ID" value="GAA4335307.1"/>
    <property type="molecule type" value="Genomic_DNA"/>
</dbReference>
<dbReference type="InterPro" id="IPR033904">
    <property type="entry name" value="Trans_IPPS_HH"/>
</dbReference>
<dbReference type="SFLD" id="SFLDG01212">
    <property type="entry name" value="Phytoene_synthase_like"/>
    <property type="match status" value="1"/>
</dbReference>
<dbReference type="CDD" id="cd00683">
    <property type="entry name" value="Trans_IPPS_HH"/>
    <property type="match status" value="1"/>
</dbReference>
<protein>
    <submittedName>
        <fullName evidence="1">Squalene synthase HpnC</fullName>
    </submittedName>
</protein>
<gene>
    <name evidence="1" type="primary">hpnC</name>
    <name evidence="1" type="ORF">GCM10023165_11710</name>
</gene>
<comment type="caution">
    <text evidence="1">The sequence shown here is derived from an EMBL/GenBank/DDBJ whole genome shotgun (WGS) entry which is preliminary data.</text>
</comment>